<proteinExistence type="predicted"/>
<gene>
    <name evidence="2" type="ORF">PPACK8108_LOCUS23568</name>
</gene>
<reference evidence="2" key="1">
    <citation type="submission" date="2022-06" db="EMBL/GenBank/DDBJ databases">
        <authorList>
            <consortium name="SYNGENTA / RWTH Aachen University"/>
        </authorList>
    </citation>
    <scope>NUCLEOTIDE SEQUENCE</scope>
</reference>
<evidence type="ECO:0000313" key="3">
    <source>
        <dbReference type="Proteomes" id="UP001153365"/>
    </source>
</evidence>
<dbReference type="InterPro" id="IPR024752">
    <property type="entry name" value="Myb/SANT-like_dom"/>
</dbReference>
<dbReference type="AlphaFoldDB" id="A0AAV0BPZ1"/>
<evidence type="ECO:0000259" key="1">
    <source>
        <dbReference type="Pfam" id="PF12776"/>
    </source>
</evidence>
<keyword evidence="3" id="KW-1185">Reference proteome</keyword>
<name>A0AAV0BPZ1_PHAPC</name>
<organism evidence="2 3">
    <name type="scientific">Phakopsora pachyrhizi</name>
    <name type="common">Asian soybean rust disease fungus</name>
    <dbReference type="NCBI Taxonomy" id="170000"/>
    <lineage>
        <taxon>Eukaryota</taxon>
        <taxon>Fungi</taxon>
        <taxon>Dikarya</taxon>
        <taxon>Basidiomycota</taxon>
        <taxon>Pucciniomycotina</taxon>
        <taxon>Pucciniomycetes</taxon>
        <taxon>Pucciniales</taxon>
        <taxon>Phakopsoraceae</taxon>
        <taxon>Phakopsora</taxon>
    </lineage>
</organism>
<accession>A0AAV0BPZ1</accession>
<dbReference type="Pfam" id="PF12776">
    <property type="entry name" value="Myb_DNA-bind_3"/>
    <property type="match status" value="1"/>
</dbReference>
<protein>
    <submittedName>
        <fullName evidence="2">Expressed protein</fullName>
    </submittedName>
</protein>
<comment type="caution">
    <text evidence="2">The sequence shown here is derived from an EMBL/GenBank/DDBJ whole genome shotgun (WGS) entry which is preliminary data.</text>
</comment>
<dbReference type="EMBL" id="CALTRL010005996">
    <property type="protein sequence ID" value="CAH7688593.1"/>
    <property type="molecule type" value="Genomic_DNA"/>
</dbReference>
<evidence type="ECO:0000313" key="2">
    <source>
        <dbReference type="EMBL" id="CAH7688593.1"/>
    </source>
</evidence>
<feature type="domain" description="Myb/SANT-like" evidence="1">
    <location>
        <begin position="71"/>
        <end position="143"/>
    </location>
</feature>
<sequence>MQVPQTKQPIVLPSLRPDRLRTKWNYNNDCRLIELYYSQKSNCKEEGIYDSSSSSSNGSSSYTNGLVVSTNTTQNITSWKSIAEGLVGSEEIGTSVKTPQVCRSRYNCIRAAYYNYAYLLSLDGASWDNSSHTVTLSDLIWNRLKDDEASKRLYKLKDKPFPIFWKMCSFVKSSTDGSESIRALSAQRKLLIEDEHRNKDNRRSYGSCGGASLKPASEHPHSIFQWPTVETNGSILQTLPISVGLPKTRNSGDSGSNKRALTAELVNEQLRSTVTEFSKRLKHIQETDSPIEPKKPQLTGIKDSDLLEQKTAQQEAIIKAQRSALDQNEMVRLIDKLIENEALAKAYLVIGSSLEHLWLQNLLKKY</sequence>
<dbReference type="Proteomes" id="UP001153365">
    <property type="component" value="Unassembled WGS sequence"/>
</dbReference>